<keyword evidence="3" id="KW-0695">RNA-directed DNA polymerase</keyword>
<protein>
    <submittedName>
        <fullName evidence="3">Reverse transcriptase domain-containing protein</fullName>
    </submittedName>
</protein>
<dbReference type="GO" id="GO:0003964">
    <property type="term" value="F:RNA-directed DNA polymerase activity"/>
    <property type="evidence" value="ECO:0007669"/>
    <property type="project" value="UniProtKB-KW"/>
</dbReference>
<dbReference type="PANTHER" id="PTHR24559">
    <property type="entry name" value="TRANSPOSON TY3-I GAG-POL POLYPROTEIN"/>
    <property type="match status" value="1"/>
</dbReference>
<evidence type="ECO:0000256" key="1">
    <source>
        <dbReference type="SAM" id="MobiDB-lite"/>
    </source>
</evidence>
<name>A0ABQ5G203_9ASTR</name>
<dbReference type="PANTHER" id="PTHR24559:SF444">
    <property type="entry name" value="REVERSE TRANSCRIPTASE DOMAIN-CONTAINING PROTEIN"/>
    <property type="match status" value="1"/>
</dbReference>
<feature type="region of interest" description="Disordered" evidence="1">
    <location>
        <begin position="1"/>
        <end position="97"/>
    </location>
</feature>
<keyword evidence="3" id="KW-0548">Nucleotidyltransferase</keyword>
<feature type="compositionally biased region" description="Basic residues" evidence="1">
    <location>
        <begin position="17"/>
        <end position="31"/>
    </location>
</feature>
<dbReference type="Gene3D" id="3.10.10.10">
    <property type="entry name" value="HIV Type 1 Reverse Transcriptase, subunit A, domain 1"/>
    <property type="match status" value="1"/>
</dbReference>
<dbReference type="InterPro" id="IPR043502">
    <property type="entry name" value="DNA/RNA_pol_sf"/>
</dbReference>
<dbReference type="Gene3D" id="2.40.70.10">
    <property type="entry name" value="Acid Proteases"/>
    <property type="match status" value="1"/>
</dbReference>
<evidence type="ECO:0000259" key="2">
    <source>
        <dbReference type="Pfam" id="PF00078"/>
    </source>
</evidence>
<feature type="domain" description="Reverse transcriptase" evidence="2">
    <location>
        <begin position="823"/>
        <end position="956"/>
    </location>
</feature>
<keyword evidence="4" id="KW-1185">Reference proteome</keyword>
<evidence type="ECO:0000313" key="4">
    <source>
        <dbReference type="Proteomes" id="UP001151760"/>
    </source>
</evidence>
<comment type="caution">
    <text evidence="3">The sequence shown here is derived from an EMBL/GenBank/DDBJ whole genome shotgun (WGS) entry which is preliminary data.</text>
</comment>
<dbReference type="Pfam" id="PF00078">
    <property type="entry name" value="RVT_1"/>
    <property type="match status" value="1"/>
</dbReference>
<gene>
    <name evidence="3" type="ORF">Tco_1028925</name>
</gene>
<dbReference type="CDD" id="cd01647">
    <property type="entry name" value="RT_LTR"/>
    <property type="match status" value="1"/>
</dbReference>
<accession>A0ABQ5G203</accession>
<dbReference type="SUPFAM" id="SSF56672">
    <property type="entry name" value="DNA/RNA polymerases"/>
    <property type="match status" value="1"/>
</dbReference>
<feature type="compositionally biased region" description="Basic and acidic residues" evidence="1">
    <location>
        <begin position="398"/>
        <end position="420"/>
    </location>
</feature>
<sequence>MTRSRPSRTSSRDPSRIRGRSPSRDRSRHRDHLRDIEESYDGIYSSQWTRTKYRGPPRDRRQSRSMRRWRESESPPSRRSESSTSDTGHWKSRDKRRKTLEEDLAVPWSCEDVDPFTPRIHNFRSSRKTRMPNNVKTYDRTGDPEDHLKKKHVKDPVEIHNIKQRDRETIEEFMERFKVETGRMKGAPECMKISGFMHGVNNPKLTKRLNERVPKTLEEMMTTTTAFIRGETSAASKKKVHTPWKPQDQSKWHTFERRSDFQNQPRNGRGSNKLLDPGIWTQLGYKDLKAAFLTYFMQQKKHVKDPVEIHNIKQRDGETIEEFMERFKVETGRMKEALECMKISGFMHGVNNPELTKRLNERVPKTLEEMMTTTTAFIRGETAVASKKKVHTPWKPQDQSKRHTSERRSDFRNQPRDGRGSNKFTPLNRTPKEIFAAESEKFKPPPPMVTPADKRSSNKFCEFHNDKGHSTDECMQLKKQIEELVKAGKLSHFIKEIRQDRDKQKNGKKEAPAKEKAAAIYMIQPWHRVTRQKVTLSFAHVNEITFPPLSANKGTEGPLVIEAEIGGHAIHRMYVDGGSSMEVLYEHCFNRLRPEIKSQMVPATTSLTGFSGETIWPLGQLRLLVTIGDAEHFTKAWMNFMIVRSPSPYNGIIGRPRIREIQAVPSTAHGMLKFPVNGEVVTIRSTILTPNECATITATSKDSIKKIEGGQENLKIAIHPEFPDQEVALGGTLSIKGWTILCTLLKRNLDIFAWKPSNMTGVPRQIAEHRLNIRDGYPPVRQKKRGQAPERAKAIQAKVQKLVEARIMHEVYYHDWLSNPVMVKKHDGSWRMCVDFTNLNKASPQDCYPLLEIDWKVESLGGYPFKCFLDAYKGYHQIQMAELDEEKMTFHTSYGVYCYTKMPFDLKNAGAMYQRLVDKAFEKQVGQNPEVYVDDLVIKSHTEAELLRDIEETFRTL</sequence>
<reference evidence="3" key="1">
    <citation type="journal article" date="2022" name="Int. J. Mol. Sci.">
        <title>Draft Genome of Tanacetum Coccineum: Genomic Comparison of Closely Related Tanacetum-Family Plants.</title>
        <authorList>
            <person name="Yamashiro T."/>
            <person name="Shiraishi A."/>
            <person name="Nakayama K."/>
            <person name="Satake H."/>
        </authorList>
    </citation>
    <scope>NUCLEOTIDE SEQUENCE</scope>
</reference>
<dbReference type="Gene3D" id="3.30.70.270">
    <property type="match status" value="1"/>
</dbReference>
<proteinExistence type="predicted"/>
<dbReference type="Proteomes" id="UP001151760">
    <property type="component" value="Unassembled WGS sequence"/>
</dbReference>
<organism evidence="3 4">
    <name type="scientific">Tanacetum coccineum</name>
    <dbReference type="NCBI Taxonomy" id="301880"/>
    <lineage>
        <taxon>Eukaryota</taxon>
        <taxon>Viridiplantae</taxon>
        <taxon>Streptophyta</taxon>
        <taxon>Embryophyta</taxon>
        <taxon>Tracheophyta</taxon>
        <taxon>Spermatophyta</taxon>
        <taxon>Magnoliopsida</taxon>
        <taxon>eudicotyledons</taxon>
        <taxon>Gunneridae</taxon>
        <taxon>Pentapetalae</taxon>
        <taxon>asterids</taxon>
        <taxon>campanulids</taxon>
        <taxon>Asterales</taxon>
        <taxon>Asteraceae</taxon>
        <taxon>Asteroideae</taxon>
        <taxon>Anthemideae</taxon>
        <taxon>Anthemidinae</taxon>
        <taxon>Tanacetum</taxon>
    </lineage>
</organism>
<dbReference type="InterPro" id="IPR021109">
    <property type="entry name" value="Peptidase_aspartic_dom_sf"/>
</dbReference>
<keyword evidence="3" id="KW-0808">Transferase</keyword>
<feature type="compositionally biased region" description="Basic and acidic residues" evidence="1">
    <location>
        <begin position="56"/>
        <end position="81"/>
    </location>
</feature>
<dbReference type="InterPro" id="IPR053134">
    <property type="entry name" value="RNA-dir_DNA_polymerase"/>
</dbReference>
<dbReference type="InterPro" id="IPR043128">
    <property type="entry name" value="Rev_trsase/Diguanyl_cyclase"/>
</dbReference>
<feature type="region of interest" description="Disordered" evidence="1">
    <location>
        <begin position="378"/>
        <end position="456"/>
    </location>
</feature>
<evidence type="ECO:0000313" key="3">
    <source>
        <dbReference type="EMBL" id="GJT69639.1"/>
    </source>
</evidence>
<reference evidence="3" key="2">
    <citation type="submission" date="2022-01" db="EMBL/GenBank/DDBJ databases">
        <authorList>
            <person name="Yamashiro T."/>
            <person name="Shiraishi A."/>
            <person name="Satake H."/>
            <person name="Nakayama K."/>
        </authorList>
    </citation>
    <scope>NUCLEOTIDE SEQUENCE</scope>
</reference>
<dbReference type="InterPro" id="IPR000477">
    <property type="entry name" value="RT_dom"/>
</dbReference>
<dbReference type="EMBL" id="BQNB010018006">
    <property type="protein sequence ID" value="GJT69639.1"/>
    <property type="molecule type" value="Genomic_DNA"/>
</dbReference>